<dbReference type="Proteomes" id="UP001183202">
    <property type="component" value="Unassembled WGS sequence"/>
</dbReference>
<feature type="transmembrane region" description="Helical" evidence="1">
    <location>
        <begin position="49"/>
        <end position="66"/>
    </location>
</feature>
<protein>
    <submittedName>
        <fullName evidence="2">Uncharacterized protein</fullName>
    </submittedName>
</protein>
<keyword evidence="1" id="KW-1133">Transmembrane helix</keyword>
<dbReference type="EMBL" id="JAVREJ010000016">
    <property type="protein sequence ID" value="MDT0352086.1"/>
    <property type="molecule type" value="Genomic_DNA"/>
</dbReference>
<organism evidence="2 3">
    <name type="scientific">Pseudonocardia charpentierae</name>
    <dbReference type="NCBI Taxonomy" id="3075545"/>
    <lineage>
        <taxon>Bacteria</taxon>
        <taxon>Bacillati</taxon>
        <taxon>Actinomycetota</taxon>
        <taxon>Actinomycetes</taxon>
        <taxon>Pseudonocardiales</taxon>
        <taxon>Pseudonocardiaceae</taxon>
        <taxon>Pseudonocardia</taxon>
    </lineage>
</organism>
<accession>A0ABU2NDR5</accession>
<reference evidence="3" key="1">
    <citation type="submission" date="2023-07" db="EMBL/GenBank/DDBJ databases">
        <title>30 novel species of actinomycetes from the DSMZ collection.</title>
        <authorList>
            <person name="Nouioui I."/>
        </authorList>
    </citation>
    <scope>NUCLEOTIDE SEQUENCE [LARGE SCALE GENOMIC DNA]</scope>
    <source>
        <strain evidence="3">DSM 45834</strain>
    </source>
</reference>
<dbReference type="RefSeq" id="WP_311558591.1">
    <property type="nucleotide sequence ID" value="NZ_JAVREJ010000016.1"/>
</dbReference>
<comment type="caution">
    <text evidence="2">The sequence shown here is derived from an EMBL/GenBank/DDBJ whole genome shotgun (WGS) entry which is preliminary data.</text>
</comment>
<evidence type="ECO:0000313" key="2">
    <source>
        <dbReference type="EMBL" id="MDT0352086.1"/>
    </source>
</evidence>
<gene>
    <name evidence="2" type="ORF">RM445_21380</name>
</gene>
<evidence type="ECO:0000256" key="1">
    <source>
        <dbReference type="SAM" id="Phobius"/>
    </source>
</evidence>
<feature type="transmembrane region" description="Helical" evidence="1">
    <location>
        <begin position="21"/>
        <end position="43"/>
    </location>
</feature>
<evidence type="ECO:0000313" key="3">
    <source>
        <dbReference type="Proteomes" id="UP001183202"/>
    </source>
</evidence>
<name>A0ABU2NDR5_9PSEU</name>
<sequence>MPLQYRSSPVQTVALPAVGRWLSVAARATAGIALLGALAAVLVPAHPDLLVVFAFAASSLASALMSRHLDGRSLLTGASRRRASARVR</sequence>
<keyword evidence="1" id="KW-0812">Transmembrane</keyword>
<keyword evidence="1" id="KW-0472">Membrane</keyword>
<keyword evidence="3" id="KW-1185">Reference proteome</keyword>
<proteinExistence type="predicted"/>